<dbReference type="InterPro" id="IPR011006">
    <property type="entry name" value="CheY-like_superfamily"/>
</dbReference>
<proteinExistence type="predicted"/>
<dbReference type="Gene3D" id="3.30.450.40">
    <property type="match status" value="1"/>
</dbReference>
<dbReference type="CDD" id="cd00130">
    <property type="entry name" value="PAS"/>
    <property type="match status" value="1"/>
</dbReference>
<dbReference type="InterPro" id="IPR001789">
    <property type="entry name" value="Sig_transdc_resp-reg_receiver"/>
</dbReference>
<dbReference type="SMART" id="SM00387">
    <property type="entry name" value="HATPase_c"/>
    <property type="match status" value="1"/>
</dbReference>
<dbReference type="InterPro" id="IPR036097">
    <property type="entry name" value="HisK_dim/P_sf"/>
</dbReference>
<evidence type="ECO:0000256" key="7">
    <source>
        <dbReference type="SAM" id="Coils"/>
    </source>
</evidence>
<evidence type="ECO:0000259" key="11">
    <source>
        <dbReference type="PROSITE" id="PS50113"/>
    </source>
</evidence>
<dbReference type="SUPFAM" id="SSF52172">
    <property type="entry name" value="CheY-like"/>
    <property type="match status" value="1"/>
</dbReference>
<evidence type="ECO:0000259" key="9">
    <source>
        <dbReference type="PROSITE" id="PS50110"/>
    </source>
</evidence>
<dbReference type="SMART" id="SM00065">
    <property type="entry name" value="GAF"/>
    <property type="match status" value="1"/>
</dbReference>
<dbReference type="SMART" id="SM00448">
    <property type="entry name" value="REC"/>
    <property type="match status" value="1"/>
</dbReference>
<dbReference type="InterPro" id="IPR003594">
    <property type="entry name" value="HATPase_dom"/>
</dbReference>
<protein>
    <recommendedName>
        <fullName evidence="2">histidine kinase</fullName>
        <ecNumber evidence="2">2.7.13.3</ecNumber>
    </recommendedName>
</protein>
<dbReference type="PANTHER" id="PTHR43065">
    <property type="entry name" value="SENSOR HISTIDINE KINASE"/>
    <property type="match status" value="1"/>
</dbReference>
<dbReference type="CDD" id="cd00082">
    <property type="entry name" value="HisKA"/>
    <property type="match status" value="1"/>
</dbReference>
<dbReference type="Gene3D" id="3.30.565.10">
    <property type="entry name" value="Histidine kinase-like ATPase, C-terminal domain"/>
    <property type="match status" value="1"/>
</dbReference>
<dbReference type="InterPro" id="IPR000014">
    <property type="entry name" value="PAS"/>
</dbReference>
<dbReference type="Gene3D" id="1.10.287.130">
    <property type="match status" value="1"/>
</dbReference>
<dbReference type="PROSITE" id="PS50112">
    <property type="entry name" value="PAS"/>
    <property type="match status" value="1"/>
</dbReference>
<dbReference type="SMART" id="SM00388">
    <property type="entry name" value="HisKA"/>
    <property type="match status" value="1"/>
</dbReference>
<dbReference type="InterPro" id="IPR005467">
    <property type="entry name" value="His_kinase_dom"/>
</dbReference>
<feature type="domain" description="Histidine kinase" evidence="8">
    <location>
        <begin position="458"/>
        <end position="679"/>
    </location>
</feature>
<dbReference type="PROSITE" id="PS50109">
    <property type="entry name" value="HIS_KIN"/>
    <property type="match status" value="1"/>
</dbReference>
<dbReference type="EMBL" id="JBHUNP010000001">
    <property type="protein sequence ID" value="MFD2646307.1"/>
    <property type="molecule type" value="Genomic_DNA"/>
</dbReference>
<dbReference type="Gene3D" id="3.40.50.2300">
    <property type="match status" value="1"/>
</dbReference>
<feature type="domain" description="PAC" evidence="11">
    <location>
        <begin position="392"/>
        <end position="445"/>
    </location>
</feature>
<evidence type="ECO:0000256" key="1">
    <source>
        <dbReference type="ARBA" id="ARBA00000085"/>
    </source>
</evidence>
<dbReference type="RefSeq" id="WP_386830821.1">
    <property type="nucleotide sequence ID" value="NZ_JBHUNP010000001.1"/>
</dbReference>
<dbReference type="NCBIfam" id="TIGR00229">
    <property type="entry name" value="sensory_box"/>
    <property type="match status" value="1"/>
</dbReference>
<evidence type="ECO:0000313" key="12">
    <source>
        <dbReference type="EMBL" id="MFD2646307.1"/>
    </source>
</evidence>
<keyword evidence="3 6" id="KW-0597">Phosphoprotein</keyword>
<keyword evidence="4" id="KW-0808">Transferase</keyword>
<dbReference type="InterPro" id="IPR003018">
    <property type="entry name" value="GAF"/>
</dbReference>
<reference evidence="13" key="1">
    <citation type="journal article" date="2019" name="Int. J. Syst. Evol. Microbiol.">
        <title>The Global Catalogue of Microorganisms (GCM) 10K type strain sequencing project: providing services to taxonomists for standard genome sequencing and annotation.</title>
        <authorList>
            <consortium name="The Broad Institute Genomics Platform"/>
            <consortium name="The Broad Institute Genome Sequencing Center for Infectious Disease"/>
            <person name="Wu L."/>
            <person name="Ma J."/>
        </authorList>
    </citation>
    <scope>NUCLEOTIDE SEQUENCE [LARGE SCALE GENOMIC DNA]</scope>
    <source>
        <strain evidence="13">CCM 7427</strain>
    </source>
</reference>
<evidence type="ECO:0000256" key="6">
    <source>
        <dbReference type="PROSITE-ProRule" id="PRU00169"/>
    </source>
</evidence>
<accession>A0ABW5QES9</accession>
<dbReference type="InterPro" id="IPR000700">
    <property type="entry name" value="PAS-assoc_C"/>
</dbReference>
<dbReference type="PANTHER" id="PTHR43065:SF42">
    <property type="entry name" value="TWO-COMPONENT SENSOR PPRA"/>
    <property type="match status" value="1"/>
</dbReference>
<evidence type="ECO:0000256" key="3">
    <source>
        <dbReference type="ARBA" id="ARBA00022553"/>
    </source>
</evidence>
<dbReference type="SUPFAM" id="SSF55781">
    <property type="entry name" value="GAF domain-like"/>
    <property type="match status" value="1"/>
</dbReference>
<dbReference type="Proteomes" id="UP001597521">
    <property type="component" value="Unassembled WGS sequence"/>
</dbReference>
<feature type="coiled-coil region" evidence="7">
    <location>
        <begin position="275"/>
        <end position="313"/>
    </location>
</feature>
<organism evidence="12 13">
    <name type="scientific">Devosia albogilva</name>
    <dbReference type="NCBI Taxonomy" id="429726"/>
    <lineage>
        <taxon>Bacteria</taxon>
        <taxon>Pseudomonadati</taxon>
        <taxon>Pseudomonadota</taxon>
        <taxon>Alphaproteobacteria</taxon>
        <taxon>Hyphomicrobiales</taxon>
        <taxon>Devosiaceae</taxon>
        <taxon>Devosia</taxon>
    </lineage>
</organism>
<dbReference type="EC" id="2.7.13.3" evidence="2"/>
<dbReference type="InterPro" id="IPR004358">
    <property type="entry name" value="Sig_transdc_His_kin-like_C"/>
</dbReference>
<dbReference type="InterPro" id="IPR013656">
    <property type="entry name" value="PAS_4"/>
</dbReference>
<evidence type="ECO:0000259" key="8">
    <source>
        <dbReference type="PROSITE" id="PS50109"/>
    </source>
</evidence>
<dbReference type="InterPro" id="IPR035965">
    <property type="entry name" value="PAS-like_dom_sf"/>
</dbReference>
<sequence length="815" mass="89129">MLQSKFPMFVAWGPELGFLYNDAYAQVLGAKHPDALGRRFDQIWKEIWPDIISLIEAALAGEATFQEDLPLLMNRKGFEEQTWFTFSYSPILDDEGRVGGMFCACTETTETVISRRRDAFRLSLERRLHGLADAAQIMAAAAEALGRELGIARVGYGEVDPTGKDVIVESDWIDGRIGSVAGRHRMDNFGPEIVGELRAGRMMWVDDVNTDPRVGPSSAAFAAIDTRSVLAVPLFKEGRFVAMLYLHHPEPHQWTESETGLAREVVEQTWQAVERARAEAKLRELNESLERRVAEALAESQREQEKLRETERARRESDALYRAYFENAPEALFMVRVEPDGSFTAEEINPAHEAGVGFKIDDIRGKRIEDFMPPEAAKKVVDAYRQVIQSGVVLQYREAFELNGGPQYWDTSIVPVRDADGRIGRIIGSSRNVTRQILAEEALHQSQKMEAMGQLTGGVAHDFNNLLAPILGTLDRLHRKGTGDEREQRLVTNALQAADRARTLVQRLLAFSRRQPLQPTGVDVAKLVRGMSGLLSSTMGPQIRLIVEVADDVPPARADANQLEMALLNLVVNARDAMVDHSGTVRITVSAETALADTRSGLAPGRYVRLSVADTGSGMDQATLARAIEPFFSTKGIGRGTGLGLSMVHGLAAQLGGALTISSQPGLGTNVELWLKRSTGQADGGEQNTRALESEPTSEGVALLVDDEAVVRLSTADMLSELGFEVVEADSAAAALDLIDEGLRPDLLVTDHLMPGINGCQLALRLLEQGIIGKALVITGYAELDGIDPSLPKLNKPFTRQDLVQRLAELGSSSN</sequence>
<feature type="domain" description="PAS" evidence="10">
    <location>
        <begin position="317"/>
        <end position="391"/>
    </location>
</feature>
<dbReference type="SUPFAM" id="SSF47384">
    <property type="entry name" value="Homodimeric domain of signal transducing histidine kinase"/>
    <property type="match status" value="1"/>
</dbReference>
<name>A0ABW5QES9_9HYPH</name>
<gene>
    <name evidence="12" type="ORF">ACFSX5_00700</name>
</gene>
<dbReference type="SUPFAM" id="SSF55874">
    <property type="entry name" value="ATPase domain of HSP90 chaperone/DNA topoisomerase II/histidine kinase"/>
    <property type="match status" value="1"/>
</dbReference>
<dbReference type="InterPro" id="IPR029016">
    <property type="entry name" value="GAF-like_dom_sf"/>
</dbReference>
<evidence type="ECO:0000256" key="5">
    <source>
        <dbReference type="ARBA" id="ARBA00022777"/>
    </source>
</evidence>
<dbReference type="PROSITE" id="PS50113">
    <property type="entry name" value="PAC"/>
    <property type="match status" value="1"/>
</dbReference>
<dbReference type="PRINTS" id="PR00344">
    <property type="entry name" value="BCTRLSENSOR"/>
</dbReference>
<evidence type="ECO:0000256" key="4">
    <source>
        <dbReference type="ARBA" id="ARBA00022679"/>
    </source>
</evidence>
<comment type="catalytic activity">
    <reaction evidence="1">
        <text>ATP + protein L-histidine = ADP + protein N-phospho-L-histidine.</text>
        <dbReference type="EC" id="2.7.13.3"/>
    </reaction>
</comment>
<dbReference type="Pfam" id="PF00512">
    <property type="entry name" value="HisKA"/>
    <property type="match status" value="1"/>
</dbReference>
<dbReference type="Pfam" id="PF00072">
    <property type="entry name" value="Response_reg"/>
    <property type="match status" value="1"/>
</dbReference>
<keyword evidence="5" id="KW-0418">Kinase</keyword>
<evidence type="ECO:0000256" key="2">
    <source>
        <dbReference type="ARBA" id="ARBA00012438"/>
    </source>
</evidence>
<evidence type="ECO:0000313" key="13">
    <source>
        <dbReference type="Proteomes" id="UP001597521"/>
    </source>
</evidence>
<keyword evidence="13" id="KW-1185">Reference proteome</keyword>
<comment type="caution">
    <text evidence="12">The sequence shown here is derived from an EMBL/GenBank/DDBJ whole genome shotgun (WGS) entry which is preliminary data.</text>
</comment>
<dbReference type="Pfam" id="PF02518">
    <property type="entry name" value="HATPase_c"/>
    <property type="match status" value="1"/>
</dbReference>
<dbReference type="InterPro" id="IPR036890">
    <property type="entry name" value="HATPase_C_sf"/>
</dbReference>
<dbReference type="Gene3D" id="3.30.450.20">
    <property type="entry name" value="PAS domain"/>
    <property type="match status" value="2"/>
</dbReference>
<evidence type="ECO:0000259" key="10">
    <source>
        <dbReference type="PROSITE" id="PS50112"/>
    </source>
</evidence>
<dbReference type="Pfam" id="PF01590">
    <property type="entry name" value="GAF"/>
    <property type="match status" value="1"/>
</dbReference>
<feature type="modified residue" description="4-aspartylphosphate" evidence="6">
    <location>
        <position position="751"/>
    </location>
</feature>
<dbReference type="SUPFAM" id="SSF55785">
    <property type="entry name" value="PYP-like sensor domain (PAS domain)"/>
    <property type="match status" value="2"/>
</dbReference>
<dbReference type="InterPro" id="IPR003661">
    <property type="entry name" value="HisK_dim/P_dom"/>
</dbReference>
<dbReference type="PROSITE" id="PS50110">
    <property type="entry name" value="RESPONSE_REGULATORY"/>
    <property type="match status" value="1"/>
</dbReference>
<feature type="domain" description="Response regulatory" evidence="9">
    <location>
        <begin position="701"/>
        <end position="811"/>
    </location>
</feature>
<dbReference type="Pfam" id="PF08448">
    <property type="entry name" value="PAS_4"/>
    <property type="match status" value="2"/>
</dbReference>
<keyword evidence="7" id="KW-0175">Coiled coil</keyword>